<feature type="transmembrane region" description="Helical" evidence="1">
    <location>
        <begin position="247"/>
        <end position="269"/>
    </location>
</feature>
<protein>
    <submittedName>
        <fullName evidence="2">DUF808 domain-containing protein</fullName>
    </submittedName>
</protein>
<feature type="transmembrane region" description="Helical" evidence="1">
    <location>
        <begin position="191"/>
        <end position="213"/>
    </location>
</feature>
<dbReference type="RefSeq" id="WP_146912514.1">
    <property type="nucleotide sequence ID" value="NZ_CP042344.1"/>
</dbReference>
<dbReference type="PANTHER" id="PTHR30503">
    <property type="entry name" value="INNER MEMBRANE PROTEIN YEDI"/>
    <property type="match status" value="1"/>
</dbReference>
<evidence type="ECO:0000313" key="3">
    <source>
        <dbReference type="Proteomes" id="UP000321199"/>
    </source>
</evidence>
<dbReference type="InterPro" id="IPR008526">
    <property type="entry name" value="YedI"/>
</dbReference>
<dbReference type="PANTHER" id="PTHR30503:SF3">
    <property type="entry name" value="INNER MEMBRANE PROTEIN YEDI"/>
    <property type="match status" value="1"/>
</dbReference>
<gene>
    <name evidence="2" type="ORF">FOZ74_07700</name>
</gene>
<keyword evidence="3" id="KW-1185">Reference proteome</keyword>
<evidence type="ECO:0000256" key="1">
    <source>
        <dbReference type="SAM" id="Phobius"/>
    </source>
</evidence>
<dbReference type="KEGG" id="cof:FOZ74_07700"/>
<reference evidence="2 3" key="1">
    <citation type="submission" date="2019-07" db="EMBL/GenBank/DDBJ databases">
        <title>Complete genome sequence of Comamonas sp. NLF 7-7 isolated from livestock.</title>
        <authorList>
            <person name="Kim D.H."/>
            <person name="Kim J.G."/>
        </authorList>
    </citation>
    <scope>NUCLEOTIDE SEQUENCE [LARGE SCALE GENOMIC DNA]</scope>
    <source>
        <strain evidence="2 3">NLF 7-7</strain>
    </source>
</reference>
<dbReference type="Pfam" id="PF05661">
    <property type="entry name" value="DUF808"/>
    <property type="match status" value="1"/>
</dbReference>
<sequence length="326" mass="33880">MAGASLLALLDDIATLLDDVGAMAQLAARKSAVMADDVAVLTKVAAQKTTGVLGDDLALSAEQVNGVRAERELPVVWAVAKGSLLNKAILVPAALLISAWLPWLITPLLMAGGSFLCFEGMEKLAEKWLHPTRPAAAGGAAQPAQAEALADPAAFERRRIRGAIRTDFILSSEIIIIALGTVASAPISEQLVALVAIALLMTVGVYGAVGAIVKTDDLGLWLRRKPWRPAQALGSALLALAPRLLRLLSWAGMLAMFLVGGSLIVHGIAPLSQAIEQASASLAALPLGGLWRLLATGALDMVVGALVGALVLALVSAVRRLRQRFS</sequence>
<dbReference type="PIRSF" id="PIRSF016660">
    <property type="entry name" value="YedI"/>
    <property type="match status" value="1"/>
</dbReference>
<feature type="transmembrane region" description="Helical" evidence="1">
    <location>
        <begin position="168"/>
        <end position="185"/>
    </location>
</feature>
<accession>A0A5B8RTU0</accession>
<feature type="transmembrane region" description="Helical" evidence="1">
    <location>
        <begin position="289"/>
        <end position="315"/>
    </location>
</feature>
<dbReference type="EMBL" id="CP042344">
    <property type="protein sequence ID" value="QEA12921.1"/>
    <property type="molecule type" value="Genomic_DNA"/>
</dbReference>
<dbReference type="GO" id="GO:0005886">
    <property type="term" value="C:plasma membrane"/>
    <property type="evidence" value="ECO:0007669"/>
    <property type="project" value="TreeGrafter"/>
</dbReference>
<evidence type="ECO:0000313" key="2">
    <source>
        <dbReference type="EMBL" id="QEA12921.1"/>
    </source>
</evidence>
<feature type="transmembrane region" description="Helical" evidence="1">
    <location>
        <begin position="89"/>
        <end position="118"/>
    </location>
</feature>
<proteinExistence type="predicted"/>
<organism evidence="2 3">
    <name type="scientific">Comamonas flocculans</name>
    <dbReference type="NCBI Taxonomy" id="2597701"/>
    <lineage>
        <taxon>Bacteria</taxon>
        <taxon>Pseudomonadati</taxon>
        <taxon>Pseudomonadota</taxon>
        <taxon>Betaproteobacteria</taxon>
        <taxon>Burkholderiales</taxon>
        <taxon>Comamonadaceae</taxon>
        <taxon>Comamonas</taxon>
    </lineage>
</organism>
<keyword evidence="1" id="KW-1133">Transmembrane helix</keyword>
<name>A0A5B8RTU0_9BURK</name>
<keyword evidence="1" id="KW-0812">Transmembrane</keyword>
<dbReference type="OrthoDB" id="9814178at2"/>
<dbReference type="Proteomes" id="UP000321199">
    <property type="component" value="Chromosome"/>
</dbReference>
<dbReference type="AlphaFoldDB" id="A0A5B8RTU0"/>
<keyword evidence="1" id="KW-0472">Membrane</keyword>